<evidence type="ECO:0000256" key="1">
    <source>
        <dbReference type="SAM" id="MobiDB-lite"/>
    </source>
</evidence>
<gene>
    <name evidence="3" type="ORF">EYF80_053752</name>
</gene>
<keyword evidence="2" id="KW-1133">Transmembrane helix</keyword>
<keyword evidence="2" id="KW-0812">Transmembrane</keyword>
<feature type="compositionally biased region" description="Low complexity" evidence="1">
    <location>
        <begin position="12"/>
        <end position="22"/>
    </location>
</feature>
<dbReference type="EMBL" id="SRLO01001663">
    <property type="protein sequence ID" value="TNN36088.1"/>
    <property type="molecule type" value="Genomic_DNA"/>
</dbReference>
<protein>
    <submittedName>
        <fullName evidence="3">Uncharacterized protein</fullName>
    </submittedName>
</protein>
<feature type="transmembrane region" description="Helical" evidence="2">
    <location>
        <begin position="50"/>
        <end position="69"/>
    </location>
</feature>
<keyword evidence="2" id="KW-0472">Membrane</keyword>
<comment type="caution">
    <text evidence="3">The sequence shown here is derived from an EMBL/GenBank/DDBJ whole genome shotgun (WGS) entry which is preliminary data.</text>
</comment>
<accession>A0A4Z2F4Q9</accession>
<feature type="compositionally biased region" description="Basic and acidic residues" evidence="1">
    <location>
        <begin position="23"/>
        <end position="38"/>
    </location>
</feature>
<evidence type="ECO:0000313" key="4">
    <source>
        <dbReference type="Proteomes" id="UP000314294"/>
    </source>
</evidence>
<evidence type="ECO:0000256" key="2">
    <source>
        <dbReference type="SAM" id="Phobius"/>
    </source>
</evidence>
<evidence type="ECO:0000313" key="3">
    <source>
        <dbReference type="EMBL" id="TNN36088.1"/>
    </source>
</evidence>
<organism evidence="3 4">
    <name type="scientific">Liparis tanakae</name>
    <name type="common">Tanaka's snailfish</name>
    <dbReference type="NCBI Taxonomy" id="230148"/>
    <lineage>
        <taxon>Eukaryota</taxon>
        <taxon>Metazoa</taxon>
        <taxon>Chordata</taxon>
        <taxon>Craniata</taxon>
        <taxon>Vertebrata</taxon>
        <taxon>Euteleostomi</taxon>
        <taxon>Actinopterygii</taxon>
        <taxon>Neopterygii</taxon>
        <taxon>Teleostei</taxon>
        <taxon>Neoteleostei</taxon>
        <taxon>Acanthomorphata</taxon>
        <taxon>Eupercaria</taxon>
        <taxon>Perciformes</taxon>
        <taxon>Cottioidei</taxon>
        <taxon>Cottales</taxon>
        <taxon>Liparidae</taxon>
        <taxon>Liparis</taxon>
    </lineage>
</organism>
<proteinExistence type="predicted"/>
<feature type="region of interest" description="Disordered" evidence="1">
    <location>
        <begin position="12"/>
        <end position="38"/>
    </location>
</feature>
<dbReference type="Proteomes" id="UP000314294">
    <property type="component" value="Unassembled WGS sequence"/>
</dbReference>
<name>A0A4Z2F4Q9_9TELE</name>
<keyword evidence="4" id="KW-1185">Reference proteome</keyword>
<sequence length="74" mass="7920">MEELLAEGALLLPDNGHAASSDSGRDSAGLDHCGTEQDTRIQEKEMDCTALSVLSFSLFVLTLLDYGGWGTFIV</sequence>
<reference evidence="3 4" key="1">
    <citation type="submission" date="2019-03" db="EMBL/GenBank/DDBJ databases">
        <title>First draft genome of Liparis tanakae, snailfish: a comprehensive survey of snailfish specific genes.</title>
        <authorList>
            <person name="Kim W."/>
            <person name="Song I."/>
            <person name="Jeong J.-H."/>
            <person name="Kim D."/>
            <person name="Kim S."/>
            <person name="Ryu S."/>
            <person name="Song J.Y."/>
            <person name="Lee S.K."/>
        </authorList>
    </citation>
    <scope>NUCLEOTIDE SEQUENCE [LARGE SCALE GENOMIC DNA]</scope>
    <source>
        <tissue evidence="3">Muscle</tissue>
    </source>
</reference>
<dbReference type="AlphaFoldDB" id="A0A4Z2F4Q9"/>